<evidence type="ECO:0000259" key="1">
    <source>
        <dbReference type="Pfam" id="PF03992"/>
    </source>
</evidence>
<dbReference type="EMBL" id="JALLPB020000661">
    <property type="protein sequence ID" value="KAL3807216.1"/>
    <property type="molecule type" value="Genomic_DNA"/>
</dbReference>
<comment type="caution">
    <text evidence="2">The sequence shown here is derived from an EMBL/GenBank/DDBJ whole genome shotgun (WGS) entry which is preliminary data.</text>
</comment>
<reference evidence="2 3" key="1">
    <citation type="submission" date="2024-10" db="EMBL/GenBank/DDBJ databases">
        <title>Updated reference genomes for cyclostephanoid diatoms.</title>
        <authorList>
            <person name="Roberts W.R."/>
            <person name="Alverson A.J."/>
        </authorList>
    </citation>
    <scope>NUCLEOTIDE SEQUENCE [LARGE SCALE GENOMIC DNA]</scope>
    <source>
        <strain evidence="2 3">AJA228-03</strain>
    </source>
</reference>
<dbReference type="Gene3D" id="3.30.70.100">
    <property type="match status" value="1"/>
</dbReference>
<dbReference type="SUPFAM" id="SSF54909">
    <property type="entry name" value="Dimeric alpha+beta barrel"/>
    <property type="match status" value="1"/>
</dbReference>
<sequence length="195" mass="21646">MSRTYFRRGDSQLLAAGSHALISRFFRICPMVIAHLSPYLTFHPEPSQTATAFSHQKPFGIHPSRSAALHSRSVITTSLGAMPICIVVEAEIVEDRMGEFLDMIEKNAIGSRAEPGCIRFGAYAVAKHRYSSFLSPHVLQAEGAPNKFIFYEIYQSTDDISYHKEQPHYLAWVAFKESGGTISSISTKASGKFLT</sequence>
<gene>
    <name evidence="2" type="ORF">ACHAXA_001544</name>
</gene>
<evidence type="ECO:0000313" key="2">
    <source>
        <dbReference type="EMBL" id="KAL3807216.1"/>
    </source>
</evidence>
<proteinExistence type="predicted"/>
<accession>A0ABD3R7K3</accession>
<dbReference type="Proteomes" id="UP001530377">
    <property type="component" value="Unassembled WGS sequence"/>
</dbReference>
<dbReference type="InterPro" id="IPR007138">
    <property type="entry name" value="ABM_dom"/>
</dbReference>
<dbReference type="Pfam" id="PF03992">
    <property type="entry name" value="ABM"/>
    <property type="match status" value="1"/>
</dbReference>
<organism evidence="2 3">
    <name type="scientific">Cyclostephanos tholiformis</name>
    <dbReference type="NCBI Taxonomy" id="382380"/>
    <lineage>
        <taxon>Eukaryota</taxon>
        <taxon>Sar</taxon>
        <taxon>Stramenopiles</taxon>
        <taxon>Ochrophyta</taxon>
        <taxon>Bacillariophyta</taxon>
        <taxon>Coscinodiscophyceae</taxon>
        <taxon>Thalassiosirophycidae</taxon>
        <taxon>Stephanodiscales</taxon>
        <taxon>Stephanodiscaceae</taxon>
        <taxon>Cyclostephanos</taxon>
    </lineage>
</organism>
<keyword evidence="3" id="KW-1185">Reference proteome</keyword>
<protein>
    <recommendedName>
        <fullName evidence="1">ABM domain-containing protein</fullName>
    </recommendedName>
</protein>
<dbReference type="AlphaFoldDB" id="A0ABD3R7K3"/>
<name>A0ABD3R7K3_9STRA</name>
<feature type="domain" description="ABM" evidence="1">
    <location>
        <begin position="83"/>
        <end position="174"/>
    </location>
</feature>
<dbReference type="InterPro" id="IPR011008">
    <property type="entry name" value="Dimeric_a/b-barrel"/>
</dbReference>
<evidence type="ECO:0000313" key="3">
    <source>
        <dbReference type="Proteomes" id="UP001530377"/>
    </source>
</evidence>